<evidence type="ECO:0000313" key="3">
    <source>
        <dbReference type="EMBL" id="KAG7590336.1"/>
    </source>
</evidence>
<dbReference type="OrthoDB" id="45365at2759"/>
<evidence type="ECO:0000256" key="1">
    <source>
        <dbReference type="SAM" id="MobiDB-lite"/>
    </source>
</evidence>
<dbReference type="InterPro" id="IPR006652">
    <property type="entry name" value="Kelch_1"/>
</dbReference>
<dbReference type="InterPro" id="IPR057499">
    <property type="entry name" value="Kelch_FKB95"/>
</dbReference>
<keyword evidence="4" id="KW-1185">Reference proteome</keyword>
<proteinExistence type="predicted"/>
<dbReference type="CDD" id="cd22152">
    <property type="entry name" value="F-box_AtAFR-like"/>
    <property type="match status" value="1"/>
</dbReference>
<evidence type="ECO:0000313" key="4">
    <source>
        <dbReference type="Proteomes" id="UP000694251"/>
    </source>
</evidence>
<comment type="caution">
    <text evidence="3">The sequence shown here is derived from an EMBL/GenBank/DDBJ whole genome shotgun (WGS) entry which is preliminary data.</text>
</comment>
<dbReference type="EMBL" id="JAEFBJ010000007">
    <property type="protein sequence ID" value="KAG7590336.1"/>
    <property type="molecule type" value="Genomic_DNA"/>
</dbReference>
<organism evidence="3 4">
    <name type="scientific">Arabidopsis suecica</name>
    <name type="common">Swedish thale-cress</name>
    <name type="synonym">Cardaminopsis suecica</name>
    <dbReference type="NCBI Taxonomy" id="45249"/>
    <lineage>
        <taxon>Eukaryota</taxon>
        <taxon>Viridiplantae</taxon>
        <taxon>Streptophyta</taxon>
        <taxon>Embryophyta</taxon>
        <taxon>Tracheophyta</taxon>
        <taxon>Spermatophyta</taxon>
        <taxon>Magnoliopsida</taxon>
        <taxon>eudicotyledons</taxon>
        <taxon>Gunneridae</taxon>
        <taxon>Pentapetalae</taxon>
        <taxon>rosids</taxon>
        <taxon>malvids</taxon>
        <taxon>Brassicales</taxon>
        <taxon>Brassicaceae</taxon>
        <taxon>Camelineae</taxon>
        <taxon>Arabidopsis</taxon>
    </lineage>
</organism>
<dbReference type="Pfam" id="PF25210">
    <property type="entry name" value="Kelch_FKB95"/>
    <property type="match status" value="1"/>
</dbReference>
<reference evidence="3 4" key="1">
    <citation type="submission" date="2020-12" db="EMBL/GenBank/DDBJ databases">
        <title>Concerted genomic and epigenomic changes stabilize Arabidopsis allopolyploids.</title>
        <authorList>
            <person name="Chen Z."/>
        </authorList>
    </citation>
    <scope>NUCLEOTIDE SEQUENCE [LARGE SCALE GENOMIC DNA]</scope>
    <source>
        <strain evidence="3">As9502</strain>
        <tissue evidence="3">Leaf</tissue>
    </source>
</reference>
<name>A0A8T2BWG1_ARASU</name>
<dbReference type="PANTHER" id="PTHR24414">
    <property type="entry name" value="F-BOX/KELCH-REPEAT PROTEIN SKIP4"/>
    <property type="match status" value="1"/>
</dbReference>
<dbReference type="InterPro" id="IPR001810">
    <property type="entry name" value="F-box_dom"/>
</dbReference>
<evidence type="ECO:0000259" key="2">
    <source>
        <dbReference type="PROSITE" id="PS50181"/>
    </source>
</evidence>
<dbReference type="Proteomes" id="UP000694251">
    <property type="component" value="Chromosome 7"/>
</dbReference>
<feature type="domain" description="F-box" evidence="2">
    <location>
        <begin position="19"/>
        <end position="65"/>
    </location>
</feature>
<dbReference type="PROSITE" id="PS50181">
    <property type="entry name" value="FBOX"/>
    <property type="match status" value="1"/>
</dbReference>
<sequence length="388" mass="43814">MSTSAPEEPSTKEETSPLLFPSSSLPDPVTLSCLARVPRLDHLALSLVSKRYRSLVVSPEFYKIRSLLGRTEECLYVCLSTKTYPTSRWFIIRRENTKTTLENAAAGDLIPIPSFPSQLPELSSFVALDWGIYVIGGFINDNRTSHVLFLDCRTNTWRHAPSMGVARASAAAGVVDGKIYVFGGCEDFDCSNWAEVFDPKIQTWDTLVPMRDRSEGDNLIRETLVMEEKVYAVSLWDGSFYYSPRDGKWGRKKNPETQSYYCVIEKLLYSCDKFGNLVWRESEDSEWKEVKGLKALRLKFPNSASVRSSVYEKCVSKLSNFGVNIVVSSVRATWGVWWDVWCTEISLERREEKGEIWGTIESEAVTVVDHAPSGRVPVEVLCSATVYV</sequence>
<dbReference type="SMART" id="SM00612">
    <property type="entry name" value="Kelch"/>
    <property type="match status" value="2"/>
</dbReference>
<feature type="region of interest" description="Disordered" evidence="1">
    <location>
        <begin position="1"/>
        <end position="21"/>
    </location>
</feature>
<dbReference type="InterPro" id="IPR050354">
    <property type="entry name" value="F-box/kelch-repeat_ARATH"/>
</dbReference>
<dbReference type="PANTHER" id="PTHR24414:SF178">
    <property type="entry name" value="F-BOX DOMAIN-CONTAINING PROTEIN"/>
    <property type="match status" value="1"/>
</dbReference>
<protein>
    <submittedName>
        <fullName evidence="3">F-box domain</fullName>
    </submittedName>
</protein>
<dbReference type="Pfam" id="PF00646">
    <property type="entry name" value="F-box"/>
    <property type="match status" value="1"/>
</dbReference>
<gene>
    <name evidence="3" type="ORF">ISN44_As07g025120</name>
</gene>
<accession>A0A8T2BWG1</accession>
<dbReference type="AlphaFoldDB" id="A0A8T2BWG1"/>